<name>A0AAE3FFM6_9BACT</name>
<evidence type="ECO:0000259" key="3">
    <source>
        <dbReference type="Pfam" id="PF12850"/>
    </source>
</evidence>
<sequence length="169" mass="18816">MDSLDIVVFSDSHGNSARMRDIIDGTGADVVIHLGDGANDIESIEKTDRRRRLYIYVRGNCDFFSSDLPYTREFTLLGRKFLIMHGHTAGVKHGTAALEAIASDRGADIVMYGHTHEPDNRFIPGEDGKMPLRILNPGSIGDRIRPTYATVTLRGQDILTNICDYEGEY</sequence>
<dbReference type="NCBIfam" id="TIGR00040">
    <property type="entry name" value="yfcE"/>
    <property type="match status" value="1"/>
</dbReference>
<dbReference type="GO" id="GO:0016787">
    <property type="term" value="F:hydrolase activity"/>
    <property type="evidence" value="ECO:0007669"/>
    <property type="project" value="UniProtKB-UniRule"/>
</dbReference>
<dbReference type="SUPFAM" id="SSF56300">
    <property type="entry name" value="Metallo-dependent phosphatases"/>
    <property type="match status" value="1"/>
</dbReference>
<evidence type="ECO:0000256" key="2">
    <source>
        <dbReference type="RuleBase" id="RU362039"/>
    </source>
</evidence>
<comment type="cofactor">
    <cofactor evidence="2">
        <name>a divalent metal cation</name>
        <dbReference type="ChEBI" id="CHEBI:60240"/>
    </cofactor>
</comment>
<gene>
    <name evidence="4" type="ORF">MR241_02470</name>
</gene>
<evidence type="ECO:0000313" key="5">
    <source>
        <dbReference type="Proteomes" id="UP001139365"/>
    </source>
</evidence>
<feature type="domain" description="Calcineurin-like phosphoesterase" evidence="3">
    <location>
        <begin position="5"/>
        <end position="154"/>
    </location>
</feature>
<keyword evidence="2" id="KW-0479">Metal-binding</keyword>
<dbReference type="InterPro" id="IPR029052">
    <property type="entry name" value="Metallo-depent_PP-like"/>
</dbReference>
<dbReference type="AlphaFoldDB" id="A0AAE3FFM6"/>
<accession>A0AAE3FFM6</accession>
<evidence type="ECO:0000313" key="4">
    <source>
        <dbReference type="EMBL" id="MCI5755142.1"/>
    </source>
</evidence>
<dbReference type="Pfam" id="PF12850">
    <property type="entry name" value="Metallophos_2"/>
    <property type="match status" value="1"/>
</dbReference>
<comment type="similarity">
    <text evidence="1 2">Belongs to the metallophosphoesterase superfamily. YfcE family.</text>
</comment>
<dbReference type="EC" id="3.1.4.-" evidence="2"/>
<dbReference type="InterPro" id="IPR024654">
    <property type="entry name" value="Calcineurin-like_PHP_lpxH"/>
</dbReference>
<dbReference type="Proteomes" id="UP001139365">
    <property type="component" value="Unassembled WGS sequence"/>
</dbReference>
<evidence type="ECO:0000256" key="1">
    <source>
        <dbReference type="ARBA" id="ARBA00008950"/>
    </source>
</evidence>
<organism evidence="4 5">
    <name type="scientific">Candidatus Colimorpha enterica</name>
    <dbReference type="NCBI Taxonomy" id="3083063"/>
    <lineage>
        <taxon>Bacteria</taxon>
        <taxon>Pseudomonadati</taxon>
        <taxon>Bacteroidota</taxon>
        <taxon>Bacteroidia</taxon>
        <taxon>Bacteroidales</taxon>
        <taxon>Candidatus Colimorpha</taxon>
    </lineage>
</organism>
<protein>
    <recommendedName>
        <fullName evidence="2">Phosphoesterase</fullName>
        <ecNumber evidence="2">3.1.4.-</ecNumber>
    </recommendedName>
</protein>
<dbReference type="InterPro" id="IPR000979">
    <property type="entry name" value="Phosphodiesterase_MJ0936/Vps29"/>
</dbReference>
<reference evidence="4 5" key="1">
    <citation type="submission" date="2022-03" db="EMBL/GenBank/DDBJ databases">
        <title>Metagenome-assembled genomes from swine fecal metagenomes.</title>
        <authorList>
            <person name="Holman D.B."/>
            <person name="Kommadath A."/>
        </authorList>
    </citation>
    <scope>NUCLEOTIDE SEQUENCE [LARGE SCALE GENOMIC DNA]</scope>
    <source>
        <strain evidence="4">SUG147</strain>
    </source>
</reference>
<dbReference type="Gene3D" id="3.60.21.10">
    <property type="match status" value="1"/>
</dbReference>
<comment type="caution">
    <text evidence="4">The sequence shown here is derived from an EMBL/GenBank/DDBJ whole genome shotgun (WGS) entry which is preliminary data.</text>
</comment>
<dbReference type="GO" id="GO:0046872">
    <property type="term" value="F:metal ion binding"/>
    <property type="evidence" value="ECO:0007669"/>
    <property type="project" value="UniProtKB-KW"/>
</dbReference>
<dbReference type="PANTHER" id="PTHR11124">
    <property type="entry name" value="VACUOLAR SORTING PROTEIN VPS29"/>
    <property type="match status" value="1"/>
</dbReference>
<proteinExistence type="inferred from homology"/>
<dbReference type="EMBL" id="JALEMU010000043">
    <property type="protein sequence ID" value="MCI5755142.1"/>
    <property type="molecule type" value="Genomic_DNA"/>
</dbReference>